<evidence type="ECO:0000256" key="5">
    <source>
        <dbReference type="SAM" id="Phobius"/>
    </source>
</evidence>
<reference evidence="6" key="1">
    <citation type="submission" date="2012-09" db="EMBL/GenBank/DDBJ databases">
        <authorList>
            <person name="Martin A.A."/>
        </authorList>
    </citation>
    <scope>NUCLEOTIDE SEQUENCE</scope>
</reference>
<evidence type="ECO:0000256" key="4">
    <source>
        <dbReference type="ARBA" id="ARBA00023136"/>
    </source>
</evidence>
<evidence type="ECO:0000313" key="7">
    <source>
        <dbReference type="WBParaSite" id="ACAC_0001215001-mRNA-1"/>
    </source>
</evidence>
<dbReference type="Proteomes" id="UP000035642">
    <property type="component" value="Unassembled WGS sequence"/>
</dbReference>
<keyword evidence="3 5" id="KW-1133">Transmembrane helix</keyword>
<dbReference type="GO" id="GO:0004930">
    <property type="term" value="F:G protein-coupled receptor activity"/>
    <property type="evidence" value="ECO:0007669"/>
    <property type="project" value="InterPro"/>
</dbReference>
<feature type="transmembrane region" description="Helical" evidence="5">
    <location>
        <begin position="52"/>
        <end position="78"/>
    </location>
</feature>
<keyword evidence="4 5" id="KW-0472">Membrane</keyword>
<keyword evidence="6" id="KW-1185">Reference proteome</keyword>
<evidence type="ECO:0000256" key="2">
    <source>
        <dbReference type="ARBA" id="ARBA00022692"/>
    </source>
</evidence>
<evidence type="ECO:0000256" key="1">
    <source>
        <dbReference type="ARBA" id="ARBA00004370"/>
    </source>
</evidence>
<dbReference type="STRING" id="6313.A0A0K0DKT9"/>
<evidence type="ECO:0000313" key="6">
    <source>
        <dbReference type="Proteomes" id="UP000035642"/>
    </source>
</evidence>
<comment type="subcellular location">
    <subcellularLocation>
        <location evidence="1">Membrane</location>
    </subcellularLocation>
</comment>
<keyword evidence="2 5" id="KW-0812">Transmembrane</keyword>
<sequence length="126" mass="14295">MVVCVITAPATGLVYDVFINSIMVFNILIIACYILLIYFLKGNTSMKQIHRSLIVISSTVVFGWFSTMLIVVIASFLHVEIERIYVNLLAGLFVNSACATNFFVYYLNWIKCLYELSRSISLTEDC</sequence>
<dbReference type="InterPro" id="IPR019424">
    <property type="entry name" value="7TM_GPCR_Srsx"/>
</dbReference>
<dbReference type="Pfam" id="PF10320">
    <property type="entry name" value="7TM_GPCR_Srsx"/>
    <property type="match status" value="1"/>
</dbReference>
<dbReference type="InterPro" id="IPR000276">
    <property type="entry name" value="GPCR_Rhodpsn"/>
</dbReference>
<name>A0A0K0DKT9_ANGCA</name>
<evidence type="ECO:0000256" key="3">
    <source>
        <dbReference type="ARBA" id="ARBA00022989"/>
    </source>
</evidence>
<accession>A0A0K0DKT9</accession>
<dbReference type="SMART" id="SM01381">
    <property type="entry name" value="7TM_GPCR_Srsx"/>
    <property type="match status" value="1"/>
</dbReference>
<protein>
    <submittedName>
        <fullName evidence="7">G_PROTEIN_RECEP_F1_2 domain-containing protein</fullName>
    </submittedName>
</protein>
<dbReference type="GO" id="GO:0016020">
    <property type="term" value="C:membrane"/>
    <property type="evidence" value="ECO:0007669"/>
    <property type="project" value="UniProtKB-SubCell"/>
</dbReference>
<reference evidence="7" key="2">
    <citation type="submission" date="2017-02" db="UniProtKB">
        <authorList>
            <consortium name="WormBaseParasite"/>
        </authorList>
    </citation>
    <scope>IDENTIFICATION</scope>
</reference>
<dbReference type="WBParaSite" id="ACAC_0001215001-mRNA-1">
    <property type="protein sequence ID" value="ACAC_0001215001-mRNA-1"/>
    <property type="gene ID" value="ACAC_0001215001"/>
</dbReference>
<feature type="transmembrane region" description="Helical" evidence="5">
    <location>
        <begin position="84"/>
        <end position="108"/>
    </location>
</feature>
<organism evidence="6 7">
    <name type="scientific">Angiostrongylus cantonensis</name>
    <name type="common">Rat lungworm</name>
    <dbReference type="NCBI Taxonomy" id="6313"/>
    <lineage>
        <taxon>Eukaryota</taxon>
        <taxon>Metazoa</taxon>
        <taxon>Ecdysozoa</taxon>
        <taxon>Nematoda</taxon>
        <taxon>Chromadorea</taxon>
        <taxon>Rhabditida</taxon>
        <taxon>Rhabditina</taxon>
        <taxon>Rhabditomorpha</taxon>
        <taxon>Strongyloidea</taxon>
        <taxon>Metastrongylidae</taxon>
        <taxon>Angiostrongylus</taxon>
    </lineage>
</organism>
<feature type="transmembrane region" description="Helical" evidence="5">
    <location>
        <begin position="17"/>
        <end position="40"/>
    </location>
</feature>
<proteinExistence type="predicted"/>
<dbReference type="AlphaFoldDB" id="A0A0K0DKT9"/>